<dbReference type="AlphaFoldDB" id="A0A917X8L4"/>
<dbReference type="EMBL" id="BMML01000001">
    <property type="protein sequence ID" value="GGM90080.1"/>
    <property type="molecule type" value="Genomic_DNA"/>
</dbReference>
<gene>
    <name evidence="2" type="ORF">GCM10011578_007320</name>
</gene>
<comment type="caution">
    <text evidence="2">The sequence shown here is derived from an EMBL/GenBank/DDBJ whole genome shotgun (WGS) entry which is preliminary data.</text>
</comment>
<accession>A0A917X8L4</accession>
<reference evidence="2" key="1">
    <citation type="journal article" date="2014" name="Int. J. Syst. Evol. Microbiol.">
        <title>Complete genome sequence of Corynebacterium casei LMG S-19264T (=DSM 44701T), isolated from a smear-ripened cheese.</title>
        <authorList>
            <consortium name="US DOE Joint Genome Institute (JGI-PGF)"/>
            <person name="Walter F."/>
            <person name="Albersmeier A."/>
            <person name="Kalinowski J."/>
            <person name="Ruckert C."/>
        </authorList>
    </citation>
    <scope>NUCLEOTIDE SEQUENCE</scope>
    <source>
        <strain evidence="2">CGMCC 4.7110</strain>
    </source>
</reference>
<dbReference type="InterPro" id="IPR017932">
    <property type="entry name" value="GATase_2_dom"/>
</dbReference>
<protein>
    <recommendedName>
        <fullName evidence="1">Glutamine amidotransferase type-2 domain-containing protein</fullName>
    </recommendedName>
</protein>
<dbReference type="Proteomes" id="UP000653411">
    <property type="component" value="Unassembled WGS sequence"/>
</dbReference>
<feature type="domain" description="Glutamine amidotransferase type-2" evidence="1">
    <location>
        <begin position="458"/>
        <end position="511"/>
    </location>
</feature>
<dbReference type="PROSITE" id="PS51278">
    <property type="entry name" value="GATASE_TYPE_2"/>
    <property type="match status" value="1"/>
</dbReference>
<name>A0A917X8L4_9ACTN</name>
<reference evidence="2" key="2">
    <citation type="submission" date="2020-09" db="EMBL/GenBank/DDBJ databases">
        <authorList>
            <person name="Sun Q."/>
            <person name="Zhou Y."/>
        </authorList>
    </citation>
    <scope>NUCLEOTIDE SEQUENCE</scope>
    <source>
        <strain evidence="2">CGMCC 4.7110</strain>
    </source>
</reference>
<keyword evidence="3" id="KW-1185">Reference proteome</keyword>
<evidence type="ECO:0000259" key="1">
    <source>
        <dbReference type="PROSITE" id="PS51278"/>
    </source>
</evidence>
<sequence>MTAVRPGPVLNGLPGVKAQLDEIADQLAAGLHCLWLLPDHLVDSGQAEDLYRAALNSMPDRLDLLPPAVPAVPAPRRPVSGEADEPTAYDAGQWEEADGADWDDLPEIDFDDGFDIGWSAERPVRGVRPALREEALPGLLERLAKDLAVDPGEVVARLTDPAHRWRPVIGLRAWAEPDDHGQASAGVPGVPGGGGSRGGAVQRLFHALSAATKEAGLPPQVRPRLLVVARLRDVPGSLVEELDRDIATTAVRWWWGTIGRLDTATIVASTRTRGTAVHVAQRIRAVVRDEVVAEIAGFDLALARRLAVAWDGRIGGLDSALRSCLDAEQIGRAATCPDTAFEAGTRRRPGSRLRPAWSEGLVQSWEGMLRRHPAVWYADGGADGPPELDLLVGQAQQRAVFPWIEEARDRLARLGARHAARPLAVLVETYAQRPPADFRSHPDRAFAQLEVGALLSACHEGGLVLPGEELRLLKTLVKARNILAHRGALRDATLHTLCEEFALAHRRWAKL</sequence>
<organism evidence="2 3">
    <name type="scientific">Streptomyces fuscichromogenes</name>
    <dbReference type="NCBI Taxonomy" id="1324013"/>
    <lineage>
        <taxon>Bacteria</taxon>
        <taxon>Bacillati</taxon>
        <taxon>Actinomycetota</taxon>
        <taxon>Actinomycetes</taxon>
        <taxon>Kitasatosporales</taxon>
        <taxon>Streptomycetaceae</taxon>
        <taxon>Streptomyces</taxon>
    </lineage>
</organism>
<evidence type="ECO:0000313" key="2">
    <source>
        <dbReference type="EMBL" id="GGM90080.1"/>
    </source>
</evidence>
<evidence type="ECO:0000313" key="3">
    <source>
        <dbReference type="Proteomes" id="UP000653411"/>
    </source>
</evidence>
<proteinExistence type="predicted"/>